<dbReference type="SUPFAM" id="SSF52172">
    <property type="entry name" value="CheY-like"/>
    <property type="match status" value="1"/>
</dbReference>
<dbReference type="GO" id="GO:0000160">
    <property type="term" value="P:phosphorelay signal transduction system"/>
    <property type="evidence" value="ECO:0007669"/>
    <property type="project" value="InterPro"/>
</dbReference>
<evidence type="ECO:0000256" key="1">
    <source>
        <dbReference type="ARBA" id="ARBA00022553"/>
    </source>
</evidence>
<dbReference type="PROSITE" id="PS50110">
    <property type="entry name" value="RESPONSE_REGULATORY"/>
    <property type="match status" value="1"/>
</dbReference>
<keyword evidence="1 2" id="KW-0597">Phosphoprotein</keyword>
<evidence type="ECO:0000259" key="3">
    <source>
        <dbReference type="PROSITE" id="PS50110"/>
    </source>
</evidence>
<dbReference type="RefSeq" id="WP_160590770.1">
    <property type="nucleotide sequence ID" value="NZ_BAAAFP010000001.1"/>
</dbReference>
<dbReference type="PANTHER" id="PTHR44591">
    <property type="entry name" value="STRESS RESPONSE REGULATOR PROTEIN 1"/>
    <property type="match status" value="1"/>
</dbReference>
<dbReference type="PANTHER" id="PTHR44591:SF3">
    <property type="entry name" value="RESPONSE REGULATORY DOMAIN-CONTAINING PROTEIN"/>
    <property type="match status" value="1"/>
</dbReference>
<reference evidence="4 5" key="1">
    <citation type="submission" date="2019-12" db="EMBL/GenBank/DDBJ databases">
        <title>Genomic-based taxomic classification of the family Erythrobacteraceae.</title>
        <authorList>
            <person name="Xu L."/>
        </authorList>
    </citation>
    <scope>NUCLEOTIDE SEQUENCE [LARGE SCALE GENOMIC DNA]</scope>
    <source>
        <strain evidence="4 5">JCM 16339</strain>
    </source>
</reference>
<dbReference type="AlphaFoldDB" id="A0A844ZLX7"/>
<feature type="domain" description="Response regulatory" evidence="3">
    <location>
        <begin position="4"/>
        <end position="120"/>
    </location>
</feature>
<dbReference type="SMART" id="SM00448">
    <property type="entry name" value="REC"/>
    <property type="match status" value="1"/>
</dbReference>
<protein>
    <submittedName>
        <fullName evidence="4">Response regulator</fullName>
    </submittedName>
</protein>
<dbReference type="InterPro" id="IPR001789">
    <property type="entry name" value="Sig_transdc_resp-reg_receiver"/>
</dbReference>
<dbReference type="Proteomes" id="UP000435243">
    <property type="component" value="Unassembled WGS sequence"/>
</dbReference>
<dbReference type="EMBL" id="WTYY01000003">
    <property type="protein sequence ID" value="MXO88574.1"/>
    <property type="molecule type" value="Genomic_DNA"/>
</dbReference>
<feature type="modified residue" description="4-aspartylphosphate" evidence="2">
    <location>
        <position position="53"/>
    </location>
</feature>
<sequence length="122" mass="13708">MARKILVVEDDLLNRMFYHEVLQNRGFEVAMVSDGADVLDEVHRFEPDLITMDIQLPHISGLRLIRKLHRDEVTRAIPVLAITAFAGKGEEARIREAGAKGYLSKPVTIDKLLAEVDSLFAP</sequence>
<evidence type="ECO:0000313" key="4">
    <source>
        <dbReference type="EMBL" id="MXO88574.1"/>
    </source>
</evidence>
<evidence type="ECO:0000313" key="5">
    <source>
        <dbReference type="Proteomes" id="UP000435243"/>
    </source>
</evidence>
<organism evidence="4 5">
    <name type="scientific">Alteraurantiacibacter aestuarii</name>
    <dbReference type="NCBI Taxonomy" id="650004"/>
    <lineage>
        <taxon>Bacteria</taxon>
        <taxon>Pseudomonadati</taxon>
        <taxon>Pseudomonadota</taxon>
        <taxon>Alphaproteobacteria</taxon>
        <taxon>Sphingomonadales</taxon>
        <taxon>Erythrobacteraceae</taxon>
        <taxon>Alteraurantiacibacter</taxon>
    </lineage>
</organism>
<dbReference type="Gene3D" id="3.40.50.2300">
    <property type="match status" value="1"/>
</dbReference>
<proteinExistence type="predicted"/>
<comment type="caution">
    <text evidence="4">The sequence shown here is derived from an EMBL/GenBank/DDBJ whole genome shotgun (WGS) entry which is preliminary data.</text>
</comment>
<gene>
    <name evidence="4" type="ORF">GRI32_07455</name>
</gene>
<dbReference type="Pfam" id="PF00072">
    <property type="entry name" value="Response_reg"/>
    <property type="match status" value="1"/>
</dbReference>
<accession>A0A844ZLX7</accession>
<dbReference type="InterPro" id="IPR011006">
    <property type="entry name" value="CheY-like_superfamily"/>
</dbReference>
<dbReference type="OrthoDB" id="9801602at2"/>
<dbReference type="InterPro" id="IPR050595">
    <property type="entry name" value="Bact_response_regulator"/>
</dbReference>
<evidence type="ECO:0000256" key="2">
    <source>
        <dbReference type="PROSITE-ProRule" id="PRU00169"/>
    </source>
</evidence>
<keyword evidence="5" id="KW-1185">Reference proteome</keyword>
<name>A0A844ZLX7_9SPHN</name>